<dbReference type="GO" id="GO:0032843">
    <property type="term" value="F:hydroperoxide reductase activity"/>
    <property type="evidence" value="ECO:0007669"/>
    <property type="project" value="InterPro"/>
</dbReference>
<gene>
    <name evidence="6" type="primary">ahpD</name>
    <name evidence="8" type="ORF">AAG747_10375</name>
</gene>
<evidence type="ECO:0000256" key="5">
    <source>
        <dbReference type="ARBA" id="ARBA00023284"/>
    </source>
</evidence>
<dbReference type="PANTHER" id="PTHR33930:SF7">
    <property type="entry name" value="ALKYL HYDROPEROXIDE REDUCTASE AHPD"/>
    <property type="match status" value="1"/>
</dbReference>
<dbReference type="GO" id="GO:0051920">
    <property type="term" value="F:peroxiredoxin activity"/>
    <property type="evidence" value="ECO:0007669"/>
    <property type="project" value="InterPro"/>
</dbReference>
<dbReference type="AlphaFoldDB" id="A0AAW9S7F6"/>
<protein>
    <recommendedName>
        <fullName evidence="6">Alkyl hydroperoxide reductase AhpD</fullName>
        <ecNumber evidence="6">1.11.1.28</ecNumber>
    </recommendedName>
    <alternativeName>
        <fullName evidence="6">Alkylhydroperoxidase AhpD</fullName>
    </alternativeName>
</protein>
<evidence type="ECO:0000256" key="1">
    <source>
        <dbReference type="ARBA" id="ARBA00022559"/>
    </source>
</evidence>
<dbReference type="InterPro" id="IPR003779">
    <property type="entry name" value="CMD-like"/>
</dbReference>
<evidence type="ECO:0000256" key="3">
    <source>
        <dbReference type="ARBA" id="ARBA00023002"/>
    </source>
</evidence>
<feature type="disulfide bond" evidence="6">
    <location>
        <begin position="152"/>
        <end position="155"/>
    </location>
</feature>
<dbReference type="PANTHER" id="PTHR33930">
    <property type="entry name" value="ALKYL HYDROPEROXIDE REDUCTASE AHPD"/>
    <property type="match status" value="1"/>
</dbReference>
<keyword evidence="3 6" id="KW-0560">Oxidoreductase</keyword>
<dbReference type="Pfam" id="PF02627">
    <property type="entry name" value="CMD"/>
    <property type="match status" value="1"/>
</dbReference>
<proteinExistence type="inferred from homology"/>
<dbReference type="SUPFAM" id="SSF69118">
    <property type="entry name" value="AhpD-like"/>
    <property type="match status" value="1"/>
</dbReference>
<dbReference type="InterPro" id="IPR004674">
    <property type="entry name" value="AhpD"/>
</dbReference>
<dbReference type="EMBL" id="JBDKWZ010000005">
    <property type="protein sequence ID" value="MEN7548314.1"/>
    <property type="molecule type" value="Genomic_DNA"/>
</dbReference>
<dbReference type="GO" id="GO:0006979">
    <property type="term" value="P:response to oxidative stress"/>
    <property type="evidence" value="ECO:0007669"/>
    <property type="project" value="InterPro"/>
</dbReference>
<reference evidence="8 9" key="1">
    <citation type="submission" date="2024-04" db="EMBL/GenBank/DDBJ databases">
        <title>Novel genus in family Flammeovirgaceae.</title>
        <authorList>
            <person name="Nguyen T.H."/>
            <person name="Vuong T.Q."/>
            <person name="Le H."/>
            <person name="Kim S.-G."/>
        </authorList>
    </citation>
    <scope>NUCLEOTIDE SEQUENCE [LARGE SCALE GENOMIC DNA]</scope>
    <source>
        <strain evidence="8 9">JCM 23209</strain>
    </source>
</reference>
<feature type="domain" description="Carboxymuconolactone decarboxylase-like" evidence="7">
    <location>
        <begin position="119"/>
        <end position="184"/>
    </location>
</feature>
<evidence type="ECO:0000313" key="9">
    <source>
        <dbReference type="Proteomes" id="UP001403385"/>
    </source>
</evidence>
<feature type="disulfide bond" description="Interchain (with AhpC); in linked form" evidence="6">
    <location>
        <position position="155"/>
    </location>
</feature>
<comment type="similarity">
    <text evidence="6">Belongs to the AhpD family.</text>
</comment>
<evidence type="ECO:0000259" key="7">
    <source>
        <dbReference type="Pfam" id="PF02627"/>
    </source>
</evidence>
<evidence type="ECO:0000256" key="2">
    <source>
        <dbReference type="ARBA" id="ARBA00022862"/>
    </source>
</evidence>
<accession>A0AAW9S7F6</accession>
<dbReference type="GO" id="GO:0045454">
    <property type="term" value="P:cell redox homeostasis"/>
    <property type="evidence" value="ECO:0007669"/>
    <property type="project" value="TreeGrafter"/>
</dbReference>
<keyword evidence="4 6" id="KW-1015">Disulfide bond</keyword>
<dbReference type="Proteomes" id="UP001403385">
    <property type="component" value="Unassembled WGS sequence"/>
</dbReference>
<keyword evidence="2 6" id="KW-0049">Antioxidant</keyword>
<sequence>MSETKESLLNGLSIDTSYDTLALSNIVNADHRYLKDLRVNVNNALVSDHISEKEIALLSISIAFTLKDKALEEVFIQKAKEKEASGEEIAEAISCASLLSANNILYRFRHFTGKDKYNQLPARLKMNIMMRPVLGKEFFELISLAVSAVNGCEMCVNSHEKSLMELGSSEERIFDAVRLASVIASLSKIV</sequence>
<dbReference type="EC" id="1.11.1.28" evidence="6"/>
<comment type="function">
    <text evidence="6">Antioxidant protein with alkyl hydroperoxidase activity. Required for the reduction of the AhpC active site cysteine residues and for the regeneration of the AhpC enzyme activity.</text>
</comment>
<evidence type="ECO:0000256" key="4">
    <source>
        <dbReference type="ARBA" id="ARBA00023157"/>
    </source>
</evidence>
<keyword evidence="1 6" id="KW-0575">Peroxidase</keyword>
<feature type="active site" description="Proton donor" evidence="6">
    <location>
        <position position="152"/>
    </location>
</feature>
<dbReference type="RefSeq" id="WP_346821093.1">
    <property type="nucleotide sequence ID" value="NZ_JBDKWZ010000005.1"/>
</dbReference>
<dbReference type="HAMAP" id="MF_01676">
    <property type="entry name" value="AhpD"/>
    <property type="match status" value="1"/>
</dbReference>
<dbReference type="GO" id="GO:0015036">
    <property type="term" value="F:disulfide oxidoreductase activity"/>
    <property type="evidence" value="ECO:0007669"/>
    <property type="project" value="TreeGrafter"/>
</dbReference>
<dbReference type="Gene3D" id="1.20.1290.10">
    <property type="entry name" value="AhpD-like"/>
    <property type="match status" value="1"/>
</dbReference>
<evidence type="ECO:0000256" key="6">
    <source>
        <dbReference type="HAMAP-Rule" id="MF_01676"/>
    </source>
</evidence>
<dbReference type="InterPro" id="IPR004675">
    <property type="entry name" value="AhpD_core"/>
</dbReference>
<feature type="active site" description="Cysteine sulfenic acid (-SOH) intermediate" evidence="6">
    <location>
        <position position="155"/>
    </location>
</feature>
<organism evidence="8 9">
    <name type="scientific">Rapidithrix thailandica</name>
    <dbReference type="NCBI Taxonomy" id="413964"/>
    <lineage>
        <taxon>Bacteria</taxon>
        <taxon>Pseudomonadati</taxon>
        <taxon>Bacteroidota</taxon>
        <taxon>Cytophagia</taxon>
        <taxon>Cytophagales</taxon>
        <taxon>Flammeovirgaceae</taxon>
        <taxon>Rapidithrix</taxon>
    </lineage>
</organism>
<dbReference type="InterPro" id="IPR029032">
    <property type="entry name" value="AhpD-like"/>
</dbReference>
<comment type="catalytic activity">
    <reaction evidence="6">
        <text>N(6)-[(R)-dihydrolipoyl]-L-lysyl-[lipoyl-carrier protein] + a hydroperoxide = N(6)-[(R)-lipoyl]-L-lysyl-[lipoyl-carrier protein] + an alcohol + H2O</text>
        <dbReference type="Rhea" id="RHEA:62636"/>
        <dbReference type="Rhea" id="RHEA-COMP:10502"/>
        <dbReference type="Rhea" id="RHEA-COMP:16355"/>
        <dbReference type="ChEBI" id="CHEBI:15377"/>
        <dbReference type="ChEBI" id="CHEBI:30879"/>
        <dbReference type="ChEBI" id="CHEBI:35924"/>
        <dbReference type="ChEBI" id="CHEBI:83099"/>
        <dbReference type="ChEBI" id="CHEBI:83100"/>
        <dbReference type="EC" id="1.11.1.28"/>
    </reaction>
</comment>
<dbReference type="NCBIfam" id="TIGR00778">
    <property type="entry name" value="ahpD_dom"/>
    <property type="match status" value="1"/>
</dbReference>
<name>A0AAW9S7F6_9BACT</name>
<keyword evidence="9" id="KW-1185">Reference proteome</keyword>
<keyword evidence="5 6" id="KW-0676">Redox-active center</keyword>
<comment type="caution">
    <text evidence="8">The sequence shown here is derived from an EMBL/GenBank/DDBJ whole genome shotgun (WGS) entry which is preliminary data.</text>
</comment>
<evidence type="ECO:0000313" key="8">
    <source>
        <dbReference type="EMBL" id="MEN7548314.1"/>
    </source>
</evidence>